<evidence type="ECO:0000256" key="1">
    <source>
        <dbReference type="SAM" id="Phobius"/>
    </source>
</evidence>
<name>A0ABZ3DBS4_9PROT</name>
<gene>
    <name evidence="2" type="ORF">AAC691_10955</name>
</gene>
<dbReference type="Proteomes" id="UP001449795">
    <property type="component" value="Chromosome"/>
</dbReference>
<keyword evidence="3" id="KW-1185">Reference proteome</keyword>
<feature type="transmembrane region" description="Helical" evidence="1">
    <location>
        <begin position="12"/>
        <end position="36"/>
    </location>
</feature>
<protein>
    <recommendedName>
        <fullName evidence="4">Lipoprotein</fullName>
    </recommendedName>
</protein>
<reference evidence="2 3" key="1">
    <citation type="submission" date="2024-04" db="EMBL/GenBank/DDBJ databases">
        <title>Complete genome sequence of Nguyenibacter vanlangesis HBCM-1154, a strain capable of nitrogen fixation, IAA production, and phosphorus solubilization isolated from sugarcane soil.</title>
        <authorList>
            <person name="MY HANH P."/>
        </authorList>
    </citation>
    <scope>NUCLEOTIDE SEQUENCE [LARGE SCALE GENOMIC DNA]</scope>
    <source>
        <strain evidence="2 3">HBCM 1154</strain>
    </source>
</reference>
<dbReference type="RefSeq" id="WP_342630084.1">
    <property type="nucleotide sequence ID" value="NZ_CP152276.1"/>
</dbReference>
<proteinExistence type="predicted"/>
<evidence type="ECO:0000313" key="2">
    <source>
        <dbReference type="EMBL" id="XAE44892.1"/>
    </source>
</evidence>
<keyword evidence="1" id="KW-1133">Transmembrane helix</keyword>
<keyword evidence="1" id="KW-0472">Membrane</keyword>
<evidence type="ECO:0008006" key="4">
    <source>
        <dbReference type="Google" id="ProtNLM"/>
    </source>
</evidence>
<sequence length="275" mass="27374">MDQATIFHTVLSLVPVGYLVDVAALCGVCAAVMPWLPLPGSAQSPYGRFYAVLNLAAQNFRNVANLAQPGRAAVSCDPACGKEARACPAAPPEGRDGETRRDTPPVLGLAVAGMLLAGGLALSGCGMPGGMVAIDAAELAADAGAVAFAAEAIEAVPGLAAHLTADQAASVQQALAQIRAVTAEINAASAGTASAGTIALETGRGWASALVSAFRTMLVIAAPVVASCAPAVAPYIQTAEQIIPVLEQAAGLTQAVPMRGSVPAAAIRAALYRGP</sequence>
<evidence type="ECO:0000313" key="3">
    <source>
        <dbReference type="Proteomes" id="UP001449795"/>
    </source>
</evidence>
<dbReference type="EMBL" id="CP152276">
    <property type="protein sequence ID" value="XAE44892.1"/>
    <property type="molecule type" value="Genomic_DNA"/>
</dbReference>
<organism evidence="2 3">
    <name type="scientific">Nguyenibacter vanlangensis</name>
    <dbReference type="NCBI Taxonomy" id="1216886"/>
    <lineage>
        <taxon>Bacteria</taxon>
        <taxon>Pseudomonadati</taxon>
        <taxon>Pseudomonadota</taxon>
        <taxon>Alphaproteobacteria</taxon>
        <taxon>Acetobacterales</taxon>
        <taxon>Acetobacteraceae</taxon>
        <taxon>Nguyenibacter</taxon>
    </lineage>
</organism>
<accession>A0ABZ3DBS4</accession>
<keyword evidence="1" id="KW-0812">Transmembrane</keyword>